<evidence type="ECO:0000313" key="3">
    <source>
        <dbReference type="Proteomes" id="UP000030645"/>
    </source>
</evidence>
<keyword evidence="3" id="KW-1185">Reference proteome</keyword>
<dbReference type="EMBL" id="KE345373">
    <property type="protein sequence ID" value="EXC03127.1"/>
    <property type="molecule type" value="Genomic_DNA"/>
</dbReference>
<organism evidence="2 3">
    <name type="scientific">Morus notabilis</name>
    <dbReference type="NCBI Taxonomy" id="981085"/>
    <lineage>
        <taxon>Eukaryota</taxon>
        <taxon>Viridiplantae</taxon>
        <taxon>Streptophyta</taxon>
        <taxon>Embryophyta</taxon>
        <taxon>Tracheophyta</taxon>
        <taxon>Spermatophyta</taxon>
        <taxon>Magnoliopsida</taxon>
        <taxon>eudicotyledons</taxon>
        <taxon>Gunneridae</taxon>
        <taxon>Pentapetalae</taxon>
        <taxon>rosids</taxon>
        <taxon>fabids</taxon>
        <taxon>Rosales</taxon>
        <taxon>Moraceae</taxon>
        <taxon>Moreae</taxon>
        <taxon>Morus</taxon>
    </lineage>
</organism>
<evidence type="ECO:0000256" key="1">
    <source>
        <dbReference type="SAM" id="MobiDB-lite"/>
    </source>
</evidence>
<dbReference type="PROSITE" id="PS51257">
    <property type="entry name" value="PROKAR_LIPOPROTEIN"/>
    <property type="match status" value="1"/>
</dbReference>
<feature type="compositionally biased region" description="Basic and acidic residues" evidence="1">
    <location>
        <begin position="52"/>
        <end position="66"/>
    </location>
</feature>
<feature type="compositionally biased region" description="Polar residues" evidence="1">
    <location>
        <begin position="69"/>
        <end position="82"/>
    </location>
</feature>
<dbReference type="Proteomes" id="UP000030645">
    <property type="component" value="Unassembled WGS sequence"/>
</dbReference>
<sequence>MSRSSQTWFASPYCHHVFVVTTWSGCQMWQSARSDSQRDLFDRRHRLHQIRAEVAGERDEGGERDPNLASPSGANVTTRERG</sequence>
<accession>W9RQD2</accession>
<gene>
    <name evidence="2" type="ORF">L484_008459</name>
</gene>
<protein>
    <submittedName>
        <fullName evidence="2">Uncharacterized protein</fullName>
    </submittedName>
</protein>
<proteinExistence type="predicted"/>
<name>W9RQD2_9ROSA</name>
<feature type="region of interest" description="Disordered" evidence="1">
    <location>
        <begin position="52"/>
        <end position="82"/>
    </location>
</feature>
<dbReference type="AlphaFoldDB" id="W9RQD2"/>
<evidence type="ECO:0000313" key="2">
    <source>
        <dbReference type="EMBL" id="EXC03127.1"/>
    </source>
</evidence>
<reference evidence="3" key="1">
    <citation type="submission" date="2013-01" db="EMBL/GenBank/DDBJ databases">
        <title>Draft Genome Sequence of a Mulberry Tree, Morus notabilis C.K. Schneid.</title>
        <authorList>
            <person name="He N."/>
            <person name="Zhao S."/>
        </authorList>
    </citation>
    <scope>NUCLEOTIDE SEQUENCE</scope>
</reference>